<name>A0A5E4N3Z8_9HEMI</name>
<organism evidence="1 2">
    <name type="scientific">Cinara cedri</name>
    <dbReference type="NCBI Taxonomy" id="506608"/>
    <lineage>
        <taxon>Eukaryota</taxon>
        <taxon>Metazoa</taxon>
        <taxon>Ecdysozoa</taxon>
        <taxon>Arthropoda</taxon>
        <taxon>Hexapoda</taxon>
        <taxon>Insecta</taxon>
        <taxon>Pterygota</taxon>
        <taxon>Neoptera</taxon>
        <taxon>Paraneoptera</taxon>
        <taxon>Hemiptera</taxon>
        <taxon>Sternorrhyncha</taxon>
        <taxon>Aphidomorpha</taxon>
        <taxon>Aphidoidea</taxon>
        <taxon>Aphididae</taxon>
        <taxon>Lachninae</taxon>
        <taxon>Cinara</taxon>
    </lineage>
</organism>
<evidence type="ECO:0000313" key="1">
    <source>
        <dbReference type="EMBL" id="VVC37017.1"/>
    </source>
</evidence>
<accession>A0A5E4N3Z8</accession>
<proteinExistence type="predicted"/>
<evidence type="ECO:0000313" key="2">
    <source>
        <dbReference type="Proteomes" id="UP000325440"/>
    </source>
</evidence>
<reference evidence="1 2" key="1">
    <citation type="submission" date="2019-08" db="EMBL/GenBank/DDBJ databases">
        <authorList>
            <person name="Alioto T."/>
            <person name="Alioto T."/>
            <person name="Gomez Garrido J."/>
        </authorList>
    </citation>
    <scope>NUCLEOTIDE SEQUENCE [LARGE SCALE GENOMIC DNA]</scope>
</reference>
<sequence length="91" mass="10569">MVLFSYGLPLSKQLQQIKIDLRKAAGTAVIDNVNAPKTRRNNIDVEFHKIFKKKMVEFLDVTISIKDLNKGQQNRANQLNDKNELYPETYF</sequence>
<dbReference type="Proteomes" id="UP000325440">
    <property type="component" value="Unassembled WGS sequence"/>
</dbReference>
<protein>
    <submittedName>
        <fullName evidence="1">Uncharacterized protein</fullName>
    </submittedName>
</protein>
<keyword evidence="2" id="KW-1185">Reference proteome</keyword>
<dbReference type="EMBL" id="CABPRJ010001440">
    <property type="protein sequence ID" value="VVC37017.1"/>
    <property type="molecule type" value="Genomic_DNA"/>
</dbReference>
<dbReference type="AlphaFoldDB" id="A0A5E4N3Z8"/>
<gene>
    <name evidence="1" type="ORF">CINCED_3A025954</name>
</gene>